<dbReference type="Gene3D" id="1.25.40.10">
    <property type="entry name" value="Tetratricopeptide repeat domain"/>
    <property type="match status" value="3"/>
</dbReference>
<name>A0A5M3T3S4_LIMPL</name>
<evidence type="ECO:0000256" key="1">
    <source>
        <dbReference type="ARBA" id="ARBA00022737"/>
    </source>
</evidence>
<dbReference type="InterPro" id="IPR049625">
    <property type="entry name" value="Glyco_transf_61_cat"/>
</dbReference>
<proteinExistence type="predicted"/>
<evidence type="ECO:0000256" key="2">
    <source>
        <dbReference type="ARBA" id="ARBA00022803"/>
    </source>
</evidence>
<dbReference type="Pfam" id="PF13414">
    <property type="entry name" value="TPR_11"/>
    <property type="match status" value="1"/>
</dbReference>
<gene>
    <name evidence="5" type="ORF">NIES46_11340</name>
</gene>
<accession>A0A5M3T3S4</accession>
<feature type="repeat" description="TPR" evidence="3">
    <location>
        <begin position="72"/>
        <end position="105"/>
    </location>
</feature>
<dbReference type="Pfam" id="PF13432">
    <property type="entry name" value="TPR_16"/>
    <property type="match status" value="1"/>
</dbReference>
<feature type="repeat" description="TPR" evidence="3">
    <location>
        <begin position="38"/>
        <end position="71"/>
    </location>
</feature>
<dbReference type="EMBL" id="BIMW01000060">
    <property type="protein sequence ID" value="GCE93085.1"/>
    <property type="molecule type" value="Genomic_DNA"/>
</dbReference>
<reference evidence="5 6" key="1">
    <citation type="journal article" date="2019" name="J Genomics">
        <title>The Draft Genome of a Hydrogen-producing Cyanobacterium, Arthrospira platensis NIES-46.</title>
        <authorList>
            <person name="Suzuki S."/>
            <person name="Yamaguchi H."/>
            <person name="Kawachi M."/>
        </authorList>
    </citation>
    <scope>NUCLEOTIDE SEQUENCE [LARGE SCALE GENOMIC DNA]</scope>
    <source>
        <strain evidence="5 6">NIES-46</strain>
    </source>
</reference>
<feature type="domain" description="Glycosyltransferase 61 catalytic" evidence="4">
    <location>
        <begin position="676"/>
        <end position="851"/>
    </location>
</feature>
<dbReference type="Pfam" id="PF07719">
    <property type="entry name" value="TPR_2"/>
    <property type="match status" value="1"/>
</dbReference>
<comment type="caution">
    <text evidence="5">The sequence shown here is derived from an EMBL/GenBank/DDBJ whole genome shotgun (WGS) entry which is preliminary data.</text>
</comment>
<dbReference type="SMART" id="SM00028">
    <property type="entry name" value="TPR"/>
    <property type="match status" value="11"/>
</dbReference>
<protein>
    <submittedName>
        <fullName evidence="5">TPR domain protein</fullName>
    </submittedName>
</protein>
<sequence>MSSVEELLKLAQDNLSQGNQDRAFAICREIISQQPNCAIAYQLLGNIQEDNGQFIAAMGAYTKAFELAPNQPISYAYLAQVYRNMGWFDEAISFYQQAIDLSPNWADLHYHLGMTWHWQGNIEGAIGCYQKAIALNPKLGEAYLDMALRLNERGDINTAIKVLQEGRINCPNFKEIFNTLGYLQLQQNQIDEAIAIFQEALSIDPTEPLVYNNLGWAFARQGKLSEAIAAYHKAISLKPDLAIAYSNLGKLWQHKNNHRQAITYFQKAIAIEPDNIMFYSDCGNSCLIIGCLSQAMACFQKAIAIDPKFVQGYIQRFNRDVILETGSDELLQAQIACAQFLEALQKSDLELGNSENSQESDHSVTEVPDAVYNYLEATYSHLGNTLNQYGEWDAAIRYYQRALRIKPQKIQTYLDLASCLAKQGRLQGAITVCHTAGVIEYSPEVYWLLGSLLELQGRWEVAIAYYSKVLQNGGTAEKLTTVSQEWRDSGTISTGEIPRPQQPPQGVYQKTQAWLQANNIDTSHYIPIPTVGQQLPPTELDLDNVGGECGGLDCSPCRERIFAGFEVSNLGYGIERRVADAKTVEVPFETFVASIPQGRCWIVPQENNWKVCRAIATITPDNQLLADLSREYPAPLPGCTNYNPEKHWIFRQTKLCPPQNIDGTVAVLSGLSGHIYFHWMVDIMPRWELMRRVGVDFNQIDGFVVNSALLPFQRETLRRLGIAESKIIESDRYPHIQARQLLVPSFASPTGWLQPWGVDFLRGTFLPLATGDNHDYPNRIYVSRAQARHRRVLNEEQVMARLSRLGFVRVLPEKLSFSQQVALFSRAEIVIGPHGSGLTNLIFCQPGVRVIELISPHYDRHYYWVISQALGLEHYSLTGDGFSCYPLRSLMYQNPLTEDIWVNMTGLEKILEKLEIR</sequence>
<dbReference type="InterPro" id="IPR037919">
    <property type="entry name" value="OGT"/>
</dbReference>
<dbReference type="PANTHER" id="PTHR44366:SF1">
    <property type="entry name" value="UDP-N-ACETYLGLUCOSAMINE--PEPTIDE N-ACETYLGLUCOSAMINYLTRANSFERASE 110 KDA SUBUNIT"/>
    <property type="match status" value="1"/>
</dbReference>
<dbReference type="Pfam" id="PF04577">
    <property type="entry name" value="Glyco_transf_61"/>
    <property type="match status" value="1"/>
</dbReference>
<dbReference type="InterPro" id="IPR019734">
    <property type="entry name" value="TPR_rpt"/>
</dbReference>
<evidence type="ECO:0000313" key="5">
    <source>
        <dbReference type="EMBL" id="GCE93085.1"/>
    </source>
</evidence>
<keyword evidence="6" id="KW-1185">Reference proteome</keyword>
<feature type="repeat" description="TPR" evidence="3">
    <location>
        <begin position="106"/>
        <end position="139"/>
    </location>
</feature>
<keyword evidence="2 3" id="KW-0802">TPR repeat</keyword>
<evidence type="ECO:0000259" key="4">
    <source>
        <dbReference type="Pfam" id="PF04577"/>
    </source>
</evidence>
<feature type="repeat" description="TPR" evidence="3">
    <location>
        <begin position="242"/>
        <end position="275"/>
    </location>
</feature>
<feature type="repeat" description="TPR" evidence="3">
    <location>
        <begin position="208"/>
        <end position="241"/>
    </location>
</feature>
<keyword evidence="1" id="KW-0677">Repeat</keyword>
<evidence type="ECO:0000313" key="6">
    <source>
        <dbReference type="Proteomes" id="UP000326169"/>
    </source>
</evidence>
<dbReference type="PROSITE" id="PS50005">
    <property type="entry name" value="TPR"/>
    <property type="match status" value="7"/>
</dbReference>
<dbReference type="SUPFAM" id="SSF48452">
    <property type="entry name" value="TPR-like"/>
    <property type="match status" value="3"/>
</dbReference>
<feature type="repeat" description="TPR" evidence="3">
    <location>
        <begin position="174"/>
        <end position="207"/>
    </location>
</feature>
<dbReference type="InterPro" id="IPR011990">
    <property type="entry name" value="TPR-like_helical_dom_sf"/>
</dbReference>
<dbReference type="Pfam" id="PF00515">
    <property type="entry name" value="TPR_1"/>
    <property type="match status" value="2"/>
</dbReference>
<evidence type="ECO:0000256" key="3">
    <source>
        <dbReference type="PROSITE-ProRule" id="PRU00339"/>
    </source>
</evidence>
<dbReference type="PROSITE" id="PS50293">
    <property type="entry name" value="TPR_REGION"/>
    <property type="match status" value="5"/>
</dbReference>
<dbReference type="Proteomes" id="UP000326169">
    <property type="component" value="Unassembled WGS sequence"/>
</dbReference>
<dbReference type="GeneID" id="301682036"/>
<dbReference type="Pfam" id="PF13181">
    <property type="entry name" value="TPR_8"/>
    <property type="match status" value="2"/>
</dbReference>
<dbReference type="InterPro" id="IPR013105">
    <property type="entry name" value="TPR_2"/>
</dbReference>
<organism evidence="5 6">
    <name type="scientific">Limnospira platensis NIES-46</name>
    <dbReference type="NCBI Taxonomy" id="1236695"/>
    <lineage>
        <taxon>Bacteria</taxon>
        <taxon>Bacillati</taxon>
        <taxon>Cyanobacteriota</taxon>
        <taxon>Cyanophyceae</taxon>
        <taxon>Oscillatoriophycideae</taxon>
        <taxon>Oscillatoriales</taxon>
        <taxon>Sirenicapillariaceae</taxon>
        <taxon>Limnospira</taxon>
    </lineage>
</organism>
<feature type="repeat" description="TPR" evidence="3">
    <location>
        <begin position="376"/>
        <end position="409"/>
    </location>
</feature>
<dbReference type="RefSeq" id="WP_152088430.1">
    <property type="nucleotide sequence ID" value="NZ_BIMW01000060.1"/>
</dbReference>
<dbReference type="PANTHER" id="PTHR44366">
    <property type="entry name" value="UDP-N-ACETYLGLUCOSAMINE--PEPTIDE N-ACETYLGLUCOSAMINYLTRANSFERASE 110 KDA SUBUNIT"/>
    <property type="match status" value="1"/>
</dbReference>